<evidence type="ECO:0000313" key="1">
    <source>
        <dbReference type="EMBL" id="SUA27457.1"/>
    </source>
</evidence>
<proteinExistence type="predicted"/>
<dbReference type="Proteomes" id="UP000254945">
    <property type="component" value="Unassembled WGS sequence"/>
</dbReference>
<gene>
    <name evidence="1" type="ORF">NCTC4524_03428</name>
</gene>
<accession>A0A378W2Z5</accession>
<sequence>MWNAIRSDQPEHANLFATERDARHFERLLGTVIPINRYTNAITLPTGERITVVLVRA</sequence>
<dbReference type="EMBL" id="UGQQ01000002">
    <property type="protein sequence ID" value="SUA27457.1"/>
    <property type="molecule type" value="Genomic_DNA"/>
</dbReference>
<evidence type="ECO:0000313" key="2">
    <source>
        <dbReference type="Proteomes" id="UP000254945"/>
    </source>
</evidence>
<organism evidence="1 2">
    <name type="scientific">Mycolicibacterium senegalense</name>
    <dbReference type="NCBI Taxonomy" id="1796"/>
    <lineage>
        <taxon>Bacteria</taxon>
        <taxon>Bacillati</taxon>
        <taxon>Actinomycetota</taxon>
        <taxon>Actinomycetes</taxon>
        <taxon>Mycobacteriales</taxon>
        <taxon>Mycobacteriaceae</taxon>
        <taxon>Mycolicibacterium</taxon>
    </lineage>
</organism>
<protein>
    <submittedName>
        <fullName evidence="1">Uncharacterized protein</fullName>
    </submittedName>
</protein>
<dbReference type="AlphaFoldDB" id="A0A378W2Z5"/>
<reference evidence="1 2" key="1">
    <citation type="submission" date="2018-06" db="EMBL/GenBank/DDBJ databases">
        <authorList>
            <consortium name="Pathogen Informatics"/>
            <person name="Doyle S."/>
        </authorList>
    </citation>
    <scope>NUCLEOTIDE SEQUENCE [LARGE SCALE GENOMIC DNA]</scope>
    <source>
        <strain evidence="1 2">NCTC4524</strain>
    </source>
</reference>
<name>A0A378W2Z5_9MYCO</name>